<gene>
    <name evidence="1" type="ORF">IAA20_05630</name>
</gene>
<sequence length="477" mass="54729">MKRLEKIQAFANRWLTVLTGDEWPSVSTVVASLMQECQQLHFNHPDSSQFIGVTFTNEELKNKVAAIEDLELLGTLIDSQLRDLEIESSDWLRLALNKMEQLAKEAQGLFHGQIQTIKLISNNFGYGVMPKADEEIEQQLTINAHGQISLFAYNGFNKLLRFSKWKISQAAVQQLFQVFTEYFSHALPDIFVTDVGNWDLEIQNTQAETFYFSGSLFPQSVVLDFDLSYYIREILKRADLFIFDGQAVFNPINRITVAYQRKEQLLEAPDYGQMYQEELIIDRESGGIYYAQSLGDYYETTHRYIAKYAISSLLHFFGTQELFQKVLGDPPDVIPDLTVTRQYQIQINFADGSKQQISGDFDQNGLPQDWEEFISEAALLMNDFNLTEIFNPAIYLKKKRTEKDFIFCSVVFKGNEKSYHYLTDDPTLVVGDWVKVPIRNQGEVTVGKIVAIDYFTEADAPFPINKIKKIIGKQIGS</sequence>
<comment type="caution">
    <text evidence="1">The sequence shown here is derived from an EMBL/GenBank/DDBJ whole genome shotgun (WGS) entry which is preliminary data.</text>
</comment>
<protein>
    <submittedName>
        <fullName evidence="1">Uncharacterized protein</fullName>
    </submittedName>
</protein>
<evidence type="ECO:0000313" key="1">
    <source>
        <dbReference type="EMBL" id="HIZ53402.1"/>
    </source>
</evidence>
<accession>A0A9D2F7T0</accession>
<dbReference type="Proteomes" id="UP000824063">
    <property type="component" value="Unassembled WGS sequence"/>
</dbReference>
<dbReference type="AlphaFoldDB" id="A0A9D2F7T0"/>
<reference evidence="1" key="1">
    <citation type="journal article" date="2021" name="PeerJ">
        <title>Extensive microbial diversity within the chicken gut microbiome revealed by metagenomics and culture.</title>
        <authorList>
            <person name="Gilroy R."/>
            <person name="Ravi A."/>
            <person name="Getino M."/>
            <person name="Pursley I."/>
            <person name="Horton D.L."/>
            <person name="Alikhan N.F."/>
            <person name="Baker D."/>
            <person name="Gharbi K."/>
            <person name="Hall N."/>
            <person name="Watson M."/>
            <person name="Adriaenssens E.M."/>
            <person name="Foster-Nyarko E."/>
            <person name="Jarju S."/>
            <person name="Secka A."/>
            <person name="Antonio M."/>
            <person name="Oren A."/>
            <person name="Chaudhuri R.R."/>
            <person name="La Ragione R."/>
            <person name="Hildebrand F."/>
            <person name="Pallen M.J."/>
        </authorList>
    </citation>
    <scope>NUCLEOTIDE SEQUENCE</scope>
    <source>
        <strain evidence="1">CHK172-16539</strain>
    </source>
</reference>
<reference evidence="1" key="2">
    <citation type="submission" date="2021-04" db="EMBL/GenBank/DDBJ databases">
        <authorList>
            <person name="Gilroy R."/>
        </authorList>
    </citation>
    <scope>NUCLEOTIDE SEQUENCE</scope>
    <source>
        <strain evidence="1">CHK172-16539</strain>
    </source>
</reference>
<name>A0A9D2F7T0_9ENTE</name>
<dbReference type="EMBL" id="DXBN01000126">
    <property type="protein sequence ID" value="HIZ53402.1"/>
    <property type="molecule type" value="Genomic_DNA"/>
</dbReference>
<proteinExistence type="predicted"/>
<organism evidence="1 2">
    <name type="scientific">Candidatus Enterococcus avicola</name>
    <dbReference type="NCBI Taxonomy" id="2838561"/>
    <lineage>
        <taxon>Bacteria</taxon>
        <taxon>Bacillati</taxon>
        <taxon>Bacillota</taxon>
        <taxon>Bacilli</taxon>
        <taxon>Lactobacillales</taxon>
        <taxon>Enterococcaceae</taxon>
        <taxon>Enterococcus</taxon>
    </lineage>
</organism>
<evidence type="ECO:0000313" key="2">
    <source>
        <dbReference type="Proteomes" id="UP000824063"/>
    </source>
</evidence>